<comment type="caution">
    <text evidence="2">The sequence shown here is derived from an EMBL/GenBank/DDBJ whole genome shotgun (WGS) entry which is preliminary data.</text>
</comment>
<dbReference type="RefSeq" id="WP_209614846.1">
    <property type="nucleotide sequence ID" value="NZ_JAGJRS010000003.1"/>
</dbReference>
<proteinExistence type="predicted"/>
<dbReference type="Proteomes" id="UP000823790">
    <property type="component" value="Unassembled WGS sequence"/>
</dbReference>
<organism evidence="2 3">
    <name type="scientific">Frateuria flava</name>
    <dbReference type="NCBI Taxonomy" id="2821489"/>
    <lineage>
        <taxon>Bacteria</taxon>
        <taxon>Pseudomonadati</taxon>
        <taxon>Pseudomonadota</taxon>
        <taxon>Gammaproteobacteria</taxon>
        <taxon>Lysobacterales</taxon>
        <taxon>Rhodanobacteraceae</taxon>
        <taxon>Frateuria</taxon>
    </lineage>
</organism>
<protein>
    <submittedName>
        <fullName evidence="2">Uncharacterized protein</fullName>
    </submittedName>
</protein>
<name>A0ABS4DIX0_9GAMM</name>
<evidence type="ECO:0000313" key="2">
    <source>
        <dbReference type="EMBL" id="MBP1472991.1"/>
    </source>
</evidence>
<gene>
    <name evidence="2" type="ORF">J7I44_01685</name>
</gene>
<sequence>MSLRSALPCLMLAVLAPTAMGADAPAIDTALAHRYLDEAAQLCRADGGHLWGKSLCGPTLLVDPVTRRVVANQADAEGHLRAEGGVYVGQLPPDQAIANTAVDWAGVHWTEMLWPLKEDAAQRHTIMAHEAFHRIQDSLGLPLNGRDAPHMDTLEGRYTVQLEWRALDAALAAKTDAERRARAADALAFRAARYQKFPGAEQAETALERNEGLAEYTGVMVGNRTPAGQVAMARWDLTWHPKNDTTFARSFAYPSGPAYGILLDRYRPGWRKAIVKGGSPAGMLAEALHVDMARRPDVEKLAARYDGPALLASEQARAESRAKQAAKYKAQLMTGPVLKLPLEHMKVQFNPSNLMPLGDAGTVYPTMQVIDDWGSISVDGGALMAPDWKLLTVAAPEGDAAGGTLRGQGWTMKLAPGWQVVPGGRKGDRTIAHGDTASR</sequence>
<reference evidence="2 3" key="1">
    <citation type="submission" date="2021-04" db="EMBL/GenBank/DDBJ databases">
        <authorList>
            <person name="Huq M.A."/>
        </authorList>
    </citation>
    <scope>NUCLEOTIDE SEQUENCE [LARGE SCALE GENOMIC DNA]</scope>
    <source>
        <strain evidence="2 3">MAH-13</strain>
    </source>
</reference>
<evidence type="ECO:0000256" key="1">
    <source>
        <dbReference type="SAM" id="SignalP"/>
    </source>
</evidence>
<accession>A0ABS4DIX0</accession>
<feature type="signal peptide" evidence="1">
    <location>
        <begin position="1"/>
        <end position="21"/>
    </location>
</feature>
<keyword evidence="3" id="KW-1185">Reference proteome</keyword>
<feature type="chain" id="PRO_5045559425" evidence="1">
    <location>
        <begin position="22"/>
        <end position="439"/>
    </location>
</feature>
<dbReference type="EMBL" id="JAGJRS010000003">
    <property type="protein sequence ID" value="MBP1472991.1"/>
    <property type="molecule type" value="Genomic_DNA"/>
</dbReference>
<evidence type="ECO:0000313" key="3">
    <source>
        <dbReference type="Proteomes" id="UP000823790"/>
    </source>
</evidence>
<keyword evidence="1" id="KW-0732">Signal</keyword>